<dbReference type="AlphaFoldDB" id="A0AAW0LS45"/>
<evidence type="ECO:0000256" key="2">
    <source>
        <dbReference type="RuleBase" id="RU003457"/>
    </source>
</evidence>
<dbReference type="Proteomes" id="UP000237347">
    <property type="component" value="Unassembled WGS sequence"/>
</dbReference>
<comment type="similarity">
    <text evidence="1 2">Belongs to the pirin family.</text>
</comment>
<dbReference type="InterPro" id="IPR014710">
    <property type="entry name" value="RmlC-like_jellyroll"/>
</dbReference>
<sequence length="75" mass="7959">MHSSSCNNKIGKFLMEEVTPPGGFPNHPQSASALIVAFDGGITHQDCASHKCTVGPGDVQWMIAGRGIIHPEMLT</sequence>
<accession>A0AAW0LS45</accession>
<comment type="caution">
    <text evidence="4">The sequence shown here is derived from an EMBL/GenBank/DDBJ whole genome shotgun (WGS) entry which is preliminary data.</text>
</comment>
<dbReference type="PANTHER" id="PTHR13903">
    <property type="entry name" value="PIRIN-RELATED"/>
    <property type="match status" value="1"/>
</dbReference>
<protein>
    <submittedName>
        <fullName evidence="4">Pirin-like protein 2</fullName>
    </submittedName>
</protein>
<evidence type="ECO:0000313" key="5">
    <source>
        <dbReference type="Proteomes" id="UP000237347"/>
    </source>
</evidence>
<organism evidence="4 5">
    <name type="scientific">Quercus suber</name>
    <name type="common">Cork oak</name>
    <dbReference type="NCBI Taxonomy" id="58331"/>
    <lineage>
        <taxon>Eukaryota</taxon>
        <taxon>Viridiplantae</taxon>
        <taxon>Streptophyta</taxon>
        <taxon>Embryophyta</taxon>
        <taxon>Tracheophyta</taxon>
        <taxon>Spermatophyta</taxon>
        <taxon>Magnoliopsida</taxon>
        <taxon>eudicotyledons</taxon>
        <taxon>Gunneridae</taxon>
        <taxon>Pentapetalae</taxon>
        <taxon>rosids</taxon>
        <taxon>fabids</taxon>
        <taxon>Fagales</taxon>
        <taxon>Fagaceae</taxon>
        <taxon>Quercus</taxon>
    </lineage>
</organism>
<dbReference type="Gene3D" id="2.60.120.10">
    <property type="entry name" value="Jelly Rolls"/>
    <property type="match status" value="1"/>
</dbReference>
<dbReference type="InterPro" id="IPR012093">
    <property type="entry name" value="Pirin"/>
</dbReference>
<feature type="domain" description="Pirin N-terminal" evidence="3">
    <location>
        <begin position="16"/>
        <end position="73"/>
    </location>
</feature>
<keyword evidence="5" id="KW-1185">Reference proteome</keyword>
<dbReference type="SUPFAM" id="SSF51182">
    <property type="entry name" value="RmlC-like cupins"/>
    <property type="match status" value="1"/>
</dbReference>
<evidence type="ECO:0000256" key="1">
    <source>
        <dbReference type="ARBA" id="ARBA00008416"/>
    </source>
</evidence>
<name>A0AAW0LS45_QUESU</name>
<evidence type="ECO:0000313" key="4">
    <source>
        <dbReference type="EMBL" id="KAK7854372.1"/>
    </source>
</evidence>
<dbReference type="InterPro" id="IPR003829">
    <property type="entry name" value="Pirin_N_dom"/>
</dbReference>
<dbReference type="PANTHER" id="PTHR13903:SF8">
    <property type="entry name" value="PIRIN"/>
    <property type="match status" value="1"/>
</dbReference>
<dbReference type="Pfam" id="PF02678">
    <property type="entry name" value="Pirin"/>
    <property type="match status" value="1"/>
</dbReference>
<dbReference type="InterPro" id="IPR011051">
    <property type="entry name" value="RmlC_Cupin_sf"/>
</dbReference>
<gene>
    <name evidence="4" type="primary">PRN2_0</name>
    <name evidence="4" type="ORF">CFP56_032545</name>
</gene>
<reference evidence="4 5" key="1">
    <citation type="journal article" date="2018" name="Sci. Data">
        <title>The draft genome sequence of cork oak.</title>
        <authorList>
            <person name="Ramos A.M."/>
            <person name="Usie A."/>
            <person name="Barbosa P."/>
            <person name="Barros P.M."/>
            <person name="Capote T."/>
            <person name="Chaves I."/>
            <person name="Simoes F."/>
            <person name="Abreu I."/>
            <person name="Carrasquinho I."/>
            <person name="Faro C."/>
            <person name="Guimaraes J.B."/>
            <person name="Mendonca D."/>
            <person name="Nobrega F."/>
            <person name="Rodrigues L."/>
            <person name="Saibo N.J.M."/>
            <person name="Varela M.C."/>
            <person name="Egas C."/>
            <person name="Matos J."/>
            <person name="Miguel C.M."/>
            <person name="Oliveira M.M."/>
            <person name="Ricardo C.P."/>
            <person name="Goncalves S."/>
        </authorList>
    </citation>
    <scope>NUCLEOTIDE SEQUENCE [LARGE SCALE GENOMIC DNA]</scope>
    <source>
        <strain evidence="5">cv. HL8</strain>
    </source>
</reference>
<evidence type="ECO:0000259" key="3">
    <source>
        <dbReference type="Pfam" id="PF02678"/>
    </source>
</evidence>
<dbReference type="EMBL" id="PKMF04000056">
    <property type="protein sequence ID" value="KAK7854372.1"/>
    <property type="molecule type" value="Genomic_DNA"/>
</dbReference>
<proteinExistence type="inferred from homology"/>